<accession>A0A5B8LFE4</accession>
<dbReference type="Proteomes" id="UP000315673">
    <property type="component" value="Chromosome"/>
</dbReference>
<organism evidence="1 2">
    <name type="scientific">Sphingomonas panacisoli</name>
    <dbReference type="NCBI Taxonomy" id="1813879"/>
    <lineage>
        <taxon>Bacteria</taxon>
        <taxon>Pseudomonadati</taxon>
        <taxon>Pseudomonadota</taxon>
        <taxon>Alphaproteobacteria</taxon>
        <taxon>Sphingomonadales</taxon>
        <taxon>Sphingomonadaceae</taxon>
        <taxon>Sphingomonas</taxon>
    </lineage>
</organism>
<sequence length="89" mass="9540">MAPHQGGDTALSLLTVNPGTDAVTRARFDYVGFKGGSEPGVLTLNYLVRRKDGRWFAVVGDWSRTDAGVDTGLFAQLMNRALILTAGMP</sequence>
<name>A0A5B8LFE4_9SPHN</name>
<dbReference type="RefSeq" id="WP_146569549.1">
    <property type="nucleotide sequence ID" value="NZ_CP042306.1"/>
</dbReference>
<dbReference type="AlphaFoldDB" id="A0A5B8LFE4"/>
<dbReference type="InterPro" id="IPR012338">
    <property type="entry name" value="Beta-lactam/transpept-like"/>
</dbReference>
<dbReference type="Gene3D" id="3.40.710.10">
    <property type="entry name" value="DD-peptidase/beta-lactamase superfamily"/>
    <property type="match status" value="1"/>
</dbReference>
<dbReference type="OrthoDB" id="108135at2"/>
<dbReference type="KEGG" id="spai:FPZ24_02395"/>
<evidence type="ECO:0000313" key="1">
    <source>
        <dbReference type="EMBL" id="QDZ06465.1"/>
    </source>
</evidence>
<proteinExistence type="predicted"/>
<reference evidence="1 2" key="1">
    <citation type="submission" date="2019-07" db="EMBL/GenBank/DDBJ databases">
        <title>Full genome sequence of Sphingomonas sp. 4R-6-7(HKS19).</title>
        <authorList>
            <person name="Im W.-T."/>
        </authorList>
    </citation>
    <scope>NUCLEOTIDE SEQUENCE [LARGE SCALE GENOMIC DNA]</scope>
    <source>
        <strain evidence="1 2">HKS19</strain>
    </source>
</reference>
<keyword evidence="2" id="KW-1185">Reference proteome</keyword>
<dbReference type="EMBL" id="CP042306">
    <property type="protein sequence ID" value="QDZ06465.1"/>
    <property type="molecule type" value="Genomic_DNA"/>
</dbReference>
<gene>
    <name evidence="1" type="ORF">FPZ24_02395</name>
</gene>
<protein>
    <submittedName>
        <fullName evidence="1">Uncharacterized protein</fullName>
    </submittedName>
</protein>
<evidence type="ECO:0000313" key="2">
    <source>
        <dbReference type="Proteomes" id="UP000315673"/>
    </source>
</evidence>